<dbReference type="PANTHER" id="PTHR42770">
    <property type="entry name" value="AMINO ACID TRANSPORTER-RELATED"/>
    <property type="match status" value="1"/>
</dbReference>
<feature type="transmembrane region" description="Helical" evidence="6">
    <location>
        <begin position="303"/>
        <end position="325"/>
    </location>
</feature>
<evidence type="ECO:0000256" key="6">
    <source>
        <dbReference type="SAM" id="Phobius"/>
    </source>
</evidence>
<feature type="transmembrane region" description="Helical" evidence="6">
    <location>
        <begin position="463"/>
        <end position="487"/>
    </location>
</feature>
<accession>A0AAU8ITM2</accession>
<gene>
    <name evidence="7" type="ORF">ABII15_16940</name>
</gene>
<feature type="transmembrane region" description="Helical" evidence="6">
    <location>
        <begin position="106"/>
        <end position="130"/>
    </location>
</feature>
<evidence type="ECO:0000256" key="3">
    <source>
        <dbReference type="ARBA" id="ARBA00022692"/>
    </source>
</evidence>
<name>A0AAU8ITM2_9ACTN</name>
<protein>
    <submittedName>
        <fullName evidence="7">APC family permease</fullName>
    </submittedName>
</protein>
<evidence type="ECO:0000256" key="5">
    <source>
        <dbReference type="ARBA" id="ARBA00023136"/>
    </source>
</evidence>
<proteinExistence type="predicted"/>
<feature type="transmembrane region" description="Helical" evidence="6">
    <location>
        <begin position="180"/>
        <end position="201"/>
    </location>
</feature>
<dbReference type="InterPro" id="IPR002293">
    <property type="entry name" value="AA/rel_permease1"/>
</dbReference>
<feature type="transmembrane region" description="Helical" evidence="6">
    <location>
        <begin position="221"/>
        <end position="241"/>
    </location>
</feature>
<reference evidence="7" key="1">
    <citation type="submission" date="2024-06" db="EMBL/GenBank/DDBJ databases">
        <title>Streptomyces sp. strain HUAS MG91 genome sequences.</title>
        <authorList>
            <person name="Mo P."/>
        </authorList>
    </citation>
    <scope>NUCLEOTIDE SEQUENCE</scope>
    <source>
        <strain evidence="7">HUAS MG91</strain>
    </source>
</reference>
<feature type="transmembrane region" description="Helical" evidence="6">
    <location>
        <begin position="20"/>
        <end position="39"/>
    </location>
</feature>
<feature type="transmembrane region" description="Helical" evidence="6">
    <location>
        <begin position="262"/>
        <end position="283"/>
    </location>
</feature>
<keyword evidence="4 6" id="KW-1133">Transmembrane helix</keyword>
<dbReference type="EMBL" id="CP159534">
    <property type="protein sequence ID" value="XCJ71551.1"/>
    <property type="molecule type" value="Genomic_DNA"/>
</dbReference>
<dbReference type="GO" id="GO:0005886">
    <property type="term" value="C:plasma membrane"/>
    <property type="evidence" value="ECO:0007669"/>
    <property type="project" value="UniProtKB-SubCell"/>
</dbReference>
<organism evidence="7">
    <name type="scientific">Streptomyces tabacisoli</name>
    <dbReference type="NCBI Taxonomy" id="3156398"/>
    <lineage>
        <taxon>Bacteria</taxon>
        <taxon>Bacillati</taxon>
        <taxon>Actinomycetota</taxon>
        <taxon>Actinomycetes</taxon>
        <taxon>Kitasatosporales</taxon>
        <taxon>Streptomycetaceae</taxon>
        <taxon>Streptomyces</taxon>
    </lineage>
</organism>
<dbReference type="AlphaFoldDB" id="A0AAU8ITM2"/>
<keyword evidence="3 6" id="KW-0812">Transmembrane</keyword>
<keyword evidence="5 6" id="KW-0472">Membrane</keyword>
<sequence length="512" mass="53616">MTQLDVRPQEGTGKSGGKGLGGNSVGLLGSAVIGISTVAPVYCLTSTLGSTAGEVGLQMPAVFLAGFLPMLLVAFAYRELNKVMPDCGTSFTWTVKAFGPRVGWMCGWGLVIATIIVLSNLAGVATSYFWLLAGEITNSASVADLDGNKAVHILTCLALIAAATAISYRGMTATKGVQYTLVGLQLVVLAVFVVMAVSKAGSADFPTSAHFSWSWLNPFSVQSFGAFTAGLSLSIFMYWGWDTCLTANEETIGSDRTPGRAALIAMVVLVGSYLATGVAAQMIVGSGGKGLGLANPDTSDNVFAALAGPVMGPTLGILLFVAVLASAAASLQTTFIPVARTVLAMSTYEALPASYARVHPRFRTPGRATVTAGVATAVFYTVMTLVSEHVLVDTIYALGLMICFYYALTAFACAWYFKAELTASLRDFAFKGLFPALGGLLLSAVFVKTLVDMWNPEYGSGSSVFGIGSVFVIGVGLLLIGVLIMLVMGRRSPAFFRGEILNRQTEVLVVEE</sequence>
<dbReference type="Gene3D" id="1.20.1740.10">
    <property type="entry name" value="Amino acid/polyamine transporter I"/>
    <property type="match status" value="1"/>
</dbReference>
<evidence type="ECO:0000313" key="7">
    <source>
        <dbReference type="EMBL" id="XCJ71551.1"/>
    </source>
</evidence>
<dbReference type="KEGG" id="stac:ABII15_16940"/>
<keyword evidence="2" id="KW-1003">Cell membrane</keyword>
<evidence type="ECO:0000256" key="2">
    <source>
        <dbReference type="ARBA" id="ARBA00022475"/>
    </source>
</evidence>
<feature type="transmembrane region" description="Helical" evidence="6">
    <location>
        <begin position="429"/>
        <end position="451"/>
    </location>
</feature>
<feature type="transmembrane region" description="Helical" evidence="6">
    <location>
        <begin position="366"/>
        <end position="383"/>
    </location>
</feature>
<dbReference type="Pfam" id="PF13520">
    <property type="entry name" value="AA_permease_2"/>
    <property type="match status" value="1"/>
</dbReference>
<dbReference type="PANTHER" id="PTHR42770:SF16">
    <property type="entry name" value="AMINO ACID PERMEASE"/>
    <property type="match status" value="1"/>
</dbReference>
<comment type="subcellular location">
    <subcellularLocation>
        <location evidence="1">Cell membrane</location>
        <topology evidence="1">Multi-pass membrane protein</topology>
    </subcellularLocation>
</comment>
<evidence type="ECO:0000256" key="1">
    <source>
        <dbReference type="ARBA" id="ARBA00004651"/>
    </source>
</evidence>
<feature type="transmembrane region" description="Helical" evidence="6">
    <location>
        <begin position="59"/>
        <end position="77"/>
    </location>
</feature>
<dbReference type="InterPro" id="IPR050367">
    <property type="entry name" value="APC_superfamily"/>
</dbReference>
<dbReference type="PIRSF" id="PIRSF006060">
    <property type="entry name" value="AA_transporter"/>
    <property type="match status" value="1"/>
</dbReference>
<dbReference type="GO" id="GO:0022857">
    <property type="term" value="F:transmembrane transporter activity"/>
    <property type="evidence" value="ECO:0007669"/>
    <property type="project" value="InterPro"/>
</dbReference>
<dbReference type="RefSeq" id="WP_353943164.1">
    <property type="nucleotide sequence ID" value="NZ_CP159534.1"/>
</dbReference>
<feature type="transmembrane region" description="Helical" evidence="6">
    <location>
        <begin position="150"/>
        <end position="168"/>
    </location>
</feature>
<evidence type="ECO:0000256" key="4">
    <source>
        <dbReference type="ARBA" id="ARBA00022989"/>
    </source>
</evidence>
<feature type="transmembrane region" description="Helical" evidence="6">
    <location>
        <begin position="395"/>
        <end position="417"/>
    </location>
</feature>